<dbReference type="InterPro" id="IPR011990">
    <property type="entry name" value="TPR-like_helical_dom_sf"/>
</dbReference>
<name>K0R0Z9_THAOC</name>
<dbReference type="PANTHER" id="PTHR11102:SF160">
    <property type="entry name" value="ERAD-ASSOCIATED E3 UBIQUITIN-PROTEIN LIGASE COMPONENT HRD3"/>
    <property type="match status" value="1"/>
</dbReference>
<dbReference type="SMART" id="SM00671">
    <property type="entry name" value="SEL1"/>
    <property type="match status" value="3"/>
</dbReference>
<dbReference type="PANTHER" id="PTHR11102">
    <property type="entry name" value="SEL-1-LIKE PROTEIN"/>
    <property type="match status" value="1"/>
</dbReference>
<evidence type="ECO:0000313" key="6">
    <source>
        <dbReference type="Proteomes" id="UP000266841"/>
    </source>
</evidence>
<gene>
    <name evidence="5" type="ORF">THAOC_35956</name>
</gene>
<dbReference type="SUPFAM" id="SSF81901">
    <property type="entry name" value="HCP-like"/>
    <property type="match status" value="1"/>
</dbReference>
<evidence type="ECO:0000313" key="5">
    <source>
        <dbReference type="EMBL" id="EJK45430.1"/>
    </source>
</evidence>
<dbReference type="AlphaFoldDB" id="K0R0Z9"/>
<reference evidence="5 6" key="1">
    <citation type="journal article" date="2012" name="Genome Biol.">
        <title>Genome and low-iron response of an oceanic diatom adapted to chronic iron limitation.</title>
        <authorList>
            <person name="Lommer M."/>
            <person name="Specht M."/>
            <person name="Roy A.S."/>
            <person name="Kraemer L."/>
            <person name="Andreson R."/>
            <person name="Gutowska M.A."/>
            <person name="Wolf J."/>
            <person name="Bergner S.V."/>
            <person name="Schilhabel M.B."/>
            <person name="Klostermeier U.C."/>
            <person name="Beiko R.G."/>
            <person name="Rosenstiel P."/>
            <person name="Hippler M."/>
            <person name="Laroche J."/>
        </authorList>
    </citation>
    <scope>NUCLEOTIDE SEQUENCE [LARGE SCALE GENOMIC DNA]</scope>
    <source>
        <strain evidence="5 6">CCMP1005</strain>
    </source>
</reference>
<proteinExistence type="inferred from homology"/>
<accession>K0R0Z9</accession>
<dbReference type="PROSITE" id="PS50089">
    <property type="entry name" value="ZF_RING_2"/>
    <property type="match status" value="1"/>
</dbReference>
<dbReference type="InterPro" id="IPR006597">
    <property type="entry name" value="Sel1-like"/>
</dbReference>
<keyword evidence="2" id="KW-0863">Zinc-finger</keyword>
<evidence type="ECO:0000256" key="2">
    <source>
        <dbReference type="PROSITE-ProRule" id="PRU00175"/>
    </source>
</evidence>
<keyword evidence="6" id="KW-1185">Reference proteome</keyword>
<dbReference type="EMBL" id="AGNL01048523">
    <property type="protein sequence ID" value="EJK45430.1"/>
    <property type="molecule type" value="Genomic_DNA"/>
</dbReference>
<evidence type="ECO:0000256" key="1">
    <source>
        <dbReference type="ARBA" id="ARBA00038101"/>
    </source>
</evidence>
<feature type="domain" description="RING-type" evidence="4">
    <location>
        <begin position="52"/>
        <end position="98"/>
    </location>
</feature>
<organism evidence="5 6">
    <name type="scientific">Thalassiosira oceanica</name>
    <name type="common">Marine diatom</name>
    <dbReference type="NCBI Taxonomy" id="159749"/>
    <lineage>
        <taxon>Eukaryota</taxon>
        <taxon>Sar</taxon>
        <taxon>Stramenopiles</taxon>
        <taxon>Ochrophyta</taxon>
        <taxon>Bacillariophyta</taxon>
        <taxon>Coscinodiscophyceae</taxon>
        <taxon>Thalassiosirophycidae</taxon>
        <taxon>Thalassiosirales</taxon>
        <taxon>Thalassiosiraceae</taxon>
        <taxon>Thalassiosira</taxon>
    </lineage>
</organism>
<keyword evidence="2" id="KW-0862">Zinc</keyword>
<comment type="similarity">
    <text evidence="1">Belongs to the sel-1 family.</text>
</comment>
<comment type="caution">
    <text evidence="5">The sequence shown here is derived from an EMBL/GenBank/DDBJ whole genome shotgun (WGS) entry which is preliminary data.</text>
</comment>
<keyword evidence="2" id="KW-0479">Metal-binding</keyword>
<dbReference type="OrthoDB" id="442451at2759"/>
<feature type="compositionally biased region" description="Low complexity" evidence="3">
    <location>
        <begin position="1"/>
        <end position="12"/>
    </location>
</feature>
<dbReference type="Pfam" id="PF08238">
    <property type="entry name" value="Sel1"/>
    <property type="match status" value="2"/>
</dbReference>
<feature type="region of interest" description="Disordered" evidence="3">
    <location>
        <begin position="1"/>
        <end position="44"/>
    </location>
</feature>
<sequence length="273" mass="30516">MAATPPRAIAAAMDRRTVPPKLTLTERPEPPAPAHPRRLMESGHDRAQGDTCTICYLYVESPVGKHSKMNVCCMKRVCNGCFLAAHQRGLLDRCPFCRTAIPTGDAAELAMIQKRVDRGDAEATQRLGNQYYHGELGLVKDVPRAIELWTRAAELGSVDAHNDLGFVYYYGHGVEVDKPRGIRHCQQAAIKGHVESRLYLGLVDYDNEDYKSAVQHWMISAMMGHEDSLNLIKEMFKEGQASKAQYAEALRGHRDAVEEMKSPQREEAKRLGV</sequence>
<dbReference type="InterPro" id="IPR050767">
    <property type="entry name" value="Sel1_AlgK"/>
</dbReference>
<dbReference type="Gene3D" id="1.25.40.10">
    <property type="entry name" value="Tetratricopeptide repeat domain"/>
    <property type="match status" value="1"/>
</dbReference>
<protein>
    <recommendedName>
        <fullName evidence="4">RING-type domain-containing protein</fullName>
    </recommendedName>
</protein>
<dbReference type="GO" id="GO:0008270">
    <property type="term" value="F:zinc ion binding"/>
    <property type="evidence" value="ECO:0007669"/>
    <property type="project" value="UniProtKB-KW"/>
</dbReference>
<dbReference type="Proteomes" id="UP000266841">
    <property type="component" value="Unassembled WGS sequence"/>
</dbReference>
<dbReference type="InterPro" id="IPR001841">
    <property type="entry name" value="Znf_RING"/>
</dbReference>
<evidence type="ECO:0000259" key="4">
    <source>
        <dbReference type="PROSITE" id="PS50089"/>
    </source>
</evidence>
<evidence type="ECO:0000256" key="3">
    <source>
        <dbReference type="SAM" id="MobiDB-lite"/>
    </source>
</evidence>